<dbReference type="PROSITE" id="PS51841">
    <property type="entry name" value="LTD"/>
    <property type="match status" value="1"/>
</dbReference>
<sequence>MRKIILILLLIPLFSAYGQEIILQDDFSDGDFTNNPAWNGDNDLFTINQFGRLQSNATIATTAYLSTPCNLTNNAQWEFFAVFDCNPSSANFSTFYLTSNHPDPTKATESYYVIMGGTKDNVSLYVRHQGEEQVLIEGREDLLAQDANAIQVRVIRNDGLWELYTKAIHEQSETKEGEAQSQNATPSNYCAISYTCTQSKGFAFSFDDIIISGHEAIDEQGPQWDEYSIIPPQTLYLTFNEPINIHTAEVNVSCEGKEVIISQLTTGLEHEIFIQLDEIIDTTKEYCTELTYLEDMSGNPLEGLDYKCTGIATPANDSAIRINEIMYEPDTEGQEYVEIANRTPYSIDMSNWRLTTRKKDGTFNQGNHFPISTLRPYNVIALTGNSILLRNKHNAPDTANIVECDWKQALSNEGTTIYLISDAGEIADSVNYSPDWQHILAKNIKGVALEKLHPDLPSNNATSWHSAASTYYYGTPGYTNSQYTDVYDTEESNKSSIWAEPEAFSPDGNGHEDICIIHCLLPEQGYIANIRIFTPSGLFIAELADNLLMATENQIIWDGTTSKGQNVEIGIYALLFEAYHPSNGKKIKKKIPLIVQGQ</sequence>
<comment type="caution">
    <text evidence="2">The sequence shown here is derived from an EMBL/GenBank/DDBJ whole genome shotgun (WGS) entry which is preliminary data.</text>
</comment>
<dbReference type="InterPro" id="IPR001322">
    <property type="entry name" value="Lamin_tail_dom"/>
</dbReference>
<protein>
    <submittedName>
        <fullName evidence="2">Lamin tail domain-containing protein</fullName>
    </submittedName>
</protein>
<organism evidence="2 3">
    <name type="scientific">Candidatus Gallipaludibacter merdavium</name>
    <dbReference type="NCBI Taxonomy" id="2840839"/>
    <lineage>
        <taxon>Bacteria</taxon>
        <taxon>Pseudomonadati</taxon>
        <taxon>Bacteroidota</taxon>
        <taxon>Bacteroidia</taxon>
        <taxon>Bacteroidales</taxon>
        <taxon>Candidatus Gallipaludibacter</taxon>
    </lineage>
</organism>
<evidence type="ECO:0000313" key="2">
    <source>
        <dbReference type="EMBL" id="MBO8459881.1"/>
    </source>
</evidence>
<gene>
    <name evidence="2" type="ORF">IAA73_06070</name>
</gene>
<dbReference type="Gene3D" id="2.60.40.4070">
    <property type="match status" value="1"/>
</dbReference>
<reference evidence="2" key="2">
    <citation type="journal article" date="2021" name="PeerJ">
        <title>Extensive microbial diversity within the chicken gut microbiome revealed by metagenomics and culture.</title>
        <authorList>
            <person name="Gilroy R."/>
            <person name="Ravi A."/>
            <person name="Getino M."/>
            <person name="Pursley I."/>
            <person name="Horton D.L."/>
            <person name="Alikhan N.F."/>
            <person name="Baker D."/>
            <person name="Gharbi K."/>
            <person name="Hall N."/>
            <person name="Watson M."/>
            <person name="Adriaenssens E.M."/>
            <person name="Foster-Nyarko E."/>
            <person name="Jarju S."/>
            <person name="Secka A."/>
            <person name="Antonio M."/>
            <person name="Oren A."/>
            <person name="Chaudhuri R.R."/>
            <person name="La Ragione R."/>
            <person name="Hildebrand F."/>
            <person name="Pallen M.J."/>
        </authorList>
    </citation>
    <scope>NUCLEOTIDE SEQUENCE</scope>
    <source>
        <strain evidence="2">G3-3990</strain>
    </source>
</reference>
<dbReference type="EMBL" id="JADIMG010000059">
    <property type="protein sequence ID" value="MBO8459881.1"/>
    <property type="molecule type" value="Genomic_DNA"/>
</dbReference>
<evidence type="ECO:0000313" key="3">
    <source>
        <dbReference type="Proteomes" id="UP000823641"/>
    </source>
</evidence>
<dbReference type="Pfam" id="PF00932">
    <property type="entry name" value="LTD"/>
    <property type="match status" value="1"/>
</dbReference>
<dbReference type="SUPFAM" id="SSF74853">
    <property type="entry name" value="Lamin A/C globular tail domain"/>
    <property type="match status" value="1"/>
</dbReference>
<dbReference type="Proteomes" id="UP000823641">
    <property type="component" value="Unassembled WGS sequence"/>
</dbReference>
<feature type="domain" description="LTD" evidence="1">
    <location>
        <begin position="312"/>
        <end position="434"/>
    </location>
</feature>
<dbReference type="Gene3D" id="2.60.40.1260">
    <property type="entry name" value="Lamin Tail domain"/>
    <property type="match status" value="1"/>
</dbReference>
<reference evidence="2" key="1">
    <citation type="submission" date="2020-10" db="EMBL/GenBank/DDBJ databases">
        <authorList>
            <person name="Gilroy R."/>
        </authorList>
    </citation>
    <scope>NUCLEOTIDE SEQUENCE</scope>
    <source>
        <strain evidence="2">G3-3990</strain>
    </source>
</reference>
<dbReference type="InterPro" id="IPR036415">
    <property type="entry name" value="Lamin_tail_dom_sf"/>
</dbReference>
<name>A0A9D9HU34_9BACT</name>
<dbReference type="AlphaFoldDB" id="A0A9D9HU34"/>
<proteinExistence type="predicted"/>
<accession>A0A9D9HU34</accession>
<evidence type="ECO:0000259" key="1">
    <source>
        <dbReference type="PROSITE" id="PS51841"/>
    </source>
</evidence>